<protein>
    <submittedName>
        <fullName evidence="2">Uncharacterized protein</fullName>
    </submittedName>
</protein>
<evidence type="ECO:0000313" key="3">
    <source>
        <dbReference type="Proteomes" id="UP000317930"/>
    </source>
</evidence>
<gene>
    <name evidence="2" type="ORF">AAM37_gp47</name>
</gene>
<feature type="region of interest" description="Disordered" evidence="1">
    <location>
        <begin position="58"/>
        <end position="88"/>
    </location>
</feature>
<evidence type="ECO:0000313" key="2">
    <source>
        <dbReference type="EMBL" id="QDH45718.1"/>
    </source>
</evidence>
<feature type="compositionally biased region" description="Basic and acidic residues" evidence="1">
    <location>
        <begin position="73"/>
        <end position="88"/>
    </location>
</feature>
<evidence type="ECO:0000256" key="1">
    <source>
        <dbReference type="SAM" id="MobiDB-lite"/>
    </source>
</evidence>
<proteinExistence type="predicted"/>
<accession>A0A513ZYG5</accession>
<name>A0A513ZYG5_9CAUD</name>
<dbReference type="Proteomes" id="UP000317930">
    <property type="component" value="Segment"/>
</dbReference>
<reference evidence="2 3" key="1">
    <citation type="submission" date="2019-04" db="EMBL/GenBank/DDBJ databases">
        <title>Complete genome sequence of Pantoea sp. infecting bacteriophage vB_PagM_AAM37.</title>
        <authorList>
            <person name="Truncaite L."/>
            <person name="Simoliuniene M."/>
            <person name="Zajanckauskaite A."/>
            <person name="Meskys R."/>
            <person name="Simoliunas E."/>
        </authorList>
    </citation>
    <scope>NUCLEOTIDE SEQUENCE [LARGE SCALE GENOMIC DNA]</scope>
    <source>
        <strain evidence="2">AAM37</strain>
    </source>
</reference>
<organism evidence="2 3">
    <name type="scientific">Pantoea phage vB_PagM_AAM37</name>
    <dbReference type="NCBI Taxonomy" id="2588093"/>
    <lineage>
        <taxon>Viruses</taxon>
        <taxon>Duplodnaviria</taxon>
        <taxon>Heunggongvirae</taxon>
        <taxon>Uroviricota</taxon>
        <taxon>Caudoviricetes</taxon>
        <taxon>Dibbivirus</taxon>
        <taxon>Dibbivirus AAM37</taxon>
    </lineage>
</organism>
<keyword evidence="3" id="KW-1185">Reference proteome</keyword>
<dbReference type="EMBL" id="MK798143">
    <property type="protein sequence ID" value="QDH45718.1"/>
    <property type="molecule type" value="Genomic_DNA"/>
</dbReference>
<sequence length="88" mass="9542">MEVKRGAAAVKEHAIEAGIDEDITRIIAAFGGKGAVKDVAIFTPGKMTYINEPPQKVVRVQPGGQGVGQSTREAIDRSQSEFKKRIYK</sequence>